<reference evidence="1" key="1">
    <citation type="submission" date="2022-03" db="EMBL/GenBank/DDBJ databases">
        <authorList>
            <person name="Tunstrom K."/>
        </authorList>
    </citation>
    <scope>NUCLEOTIDE SEQUENCE</scope>
</reference>
<accession>A0AAU9UC54</accession>
<comment type="caution">
    <text evidence="1">The sequence shown here is derived from an EMBL/GenBank/DDBJ whole genome shotgun (WGS) entry which is preliminary data.</text>
</comment>
<evidence type="ECO:0000313" key="2">
    <source>
        <dbReference type="Proteomes" id="UP001153954"/>
    </source>
</evidence>
<evidence type="ECO:0000313" key="1">
    <source>
        <dbReference type="EMBL" id="CAH2095392.1"/>
    </source>
</evidence>
<name>A0AAU9UC54_EUPED</name>
<protein>
    <submittedName>
        <fullName evidence="1">Uncharacterized protein</fullName>
    </submittedName>
</protein>
<proteinExistence type="predicted"/>
<dbReference type="AlphaFoldDB" id="A0AAU9UC54"/>
<dbReference type="Proteomes" id="UP001153954">
    <property type="component" value="Unassembled WGS sequence"/>
</dbReference>
<organism evidence="1 2">
    <name type="scientific">Euphydryas editha</name>
    <name type="common">Edith's checkerspot</name>
    <dbReference type="NCBI Taxonomy" id="104508"/>
    <lineage>
        <taxon>Eukaryota</taxon>
        <taxon>Metazoa</taxon>
        <taxon>Ecdysozoa</taxon>
        <taxon>Arthropoda</taxon>
        <taxon>Hexapoda</taxon>
        <taxon>Insecta</taxon>
        <taxon>Pterygota</taxon>
        <taxon>Neoptera</taxon>
        <taxon>Endopterygota</taxon>
        <taxon>Lepidoptera</taxon>
        <taxon>Glossata</taxon>
        <taxon>Ditrysia</taxon>
        <taxon>Papilionoidea</taxon>
        <taxon>Nymphalidae</taxon>
        <taxon>Nymphalinae</taxon>
        <taxon>Euphydryas</taxon>
    </lineage>
</organism>
<gene>
    <name evidence="1" type="ORF">EEDITHA_LOCUS10853</name>
</gene>
<keyword evidence="2" id="KW-1185">Reference proteome</keyword>
<dbReference type="EMBL" id="CAKOGL010000015">
    <property type="protein sequence ID" value="CAH2095392.1"/>
    <property type="molecule type" value="Genomic_DNA"/>
</dbReference>
<sequence>MRILKSILTFVESSKDRSWQDASREVHLAINSTVNRITKVSPLQLMIGEGARPFGIKDGRIREWAPISKRKHVIKSKGSNETGWDTTVKEGEALLH</sequence>